<feature type="compositionally biased region" description="Low complexity" evidence="1">
    <location>
        <begin position="20"/>
        <end position="29"/>
    </location>
</feature>
<dbReference type="AlphaFoldDB" id="A0AAV5FXU9"/>
<sequence>MVDEGTAAQPSTRKRKRSSSRPSVPTASSDNILDLTVDEADEIKGAMKFKEQGLQNEDKLAKMFDDLMNTGEDHWNPSSGVAPSHGIAGEESTNNGGDEDEGDNEEDDDSEPEEVTPASAKGKKHAGKDTNKGKKPKTSGG</sequence>
<dbReference type="Proteomes" id="UP001054889">
    <property type="component" value="Unassembled WGS sequence"/>
</dbReference>
<dbReference type="PANTHER" id="PTHR47851:SF1">
    <property type="entry name" value="OS06G0588700 PROTEIN"/>
    <property type="match status" value="1"/>
</dbReference>
<organism evidence="2 3">
    <name type="scientific">Eleusine coracana subsp. coracana</name>
    <dbReference type="NCBI Taxonomy" id="191504"/>
    <lineage>
        <taxon>Eukaryota</taxon>
        <taxon>Viridiplantae</taxon>
        <taxon>Streptophyta</taxon>
        <taxon>Embryophyta</taxon>
        <taxon>Tracheophyta</taxon>
        <taxon>Spermatophyta</taxon>
        <taxon>Magnoliopsida</taxon>
        <taxon>Liliopsida</taxon>
        <taxon>Poales</taxon>
        <taxon>Poaceae</taxon>
        <taxon>PACMAD clade</taxon>
        <taxon>Chloridoideae</taxon>
        <taxon>Cynodonteae</taxon>
        <taxon>Eleusininae</taxon>
        <taxon>Eleusine</taxon>
    </lineage>
</organism>
<evidence type="ECO:0000313" key="3">
    <source>
        <dbReference type="Proteomes" id="UP001054889"/>
    </source>
</evidence>
<feature type="compositionally biased region" description="Acidic residues" evidence="1">
    <location>
        <begin position="97"/>
        <end position="114"/>
    </location>
</feature>
<comment type="caution">
    <text evidence="2">The sequence shown here is derived from an EMBL/GenBank/DDBJ whole genome shotgun (WGS) entry which is preliminary data.</text>
</comment>
<dbReference type="EMBL" id="BQKI01000098">
    <property type="protein sequence ID" value="GJN39447.1"/>
    <property type="molecule type" value="Genomic_DNA"/>
</dbReference>
<feature type="region of interest" description="Disordered" evidence="1">
    <location>
        <begin position="68"/>
        <end position="141"/>
    </location>
</feature>
<protein>
    <submittedName>
        <fullName evidence="2">Uncharacterized protein</fullName>
    </submittedName>
</protein>
<dbReference type="PANTHER" id="PTHR47851">
    <property type="entry name" value="OS06G0588700 PROTEIN-RELATED"/>
    <property type="match status" value="1"/>
</dbReference>
<reference evidence="2" key="2">
    <citation type="submission" date="2021-12" db="EMBL/GenBank/DDBJ databases">
        <title>Resequencing data analysis of finger millet.</title>
        <authorList>
            <person name="Hatakeyama M."/>
            <person name="Aluri S."/>
            <person name="Balachadran M.T."/>
            <person name="Sivarajan S.R."/>
            <person name="Poveda L."/>
            <person name="Shimizu-Inatsugi R."/>
            <person name="Schlapbach R."/>
            <person name="Sreeman S.M."/>
            <person name="Shimizu K.K."/>
        </authorList>
    </citation>
    <scope>NUCLEOTIDE SEQUENCE</scope>
</reference>
<feature type="region of interest" description="Disordered" evidence="1">
    <location>
        <begin position="1"/>
        <end position="33"/>
    </location>
</feature>
<keyword evidence="3" id="KW-1185">Reference proteome</keyword>
<gene>
    <name evidence="2" type="primary">gb28568</name>
    <name evidence="2" type="ORF">PR202_gb28568</name>
</gene>
<proteinExistence type="predicted"/>
<name>A0AAV5FXU9_ELECO</name>
<accession>A0AAV5FXU9</accession>
<evidence type="ECO:0000313" key="2">
    <source>
        <dbReference type="EMBL" id="GJN39447.1"/>
    </source>
</evidence>
<reference evidence="2" key="1">
    <citation type="journal article" date="2018" name="DNA Res.">
        <title>Multiple hybrid de novo genome assembly of finger millet, an orphan allotetraploid crop.</title>
        <authorList>
            <person name="Hatakeyama M."/>
            <person name="Aluri S."/>
            <person name="Balachadran M.T."/>
            <person name="Sivarajan S.R."/>
            <person name="Patrignani A."/>
            <person name="Gruter S."/>
            <person name="Poveda L."/>
            <person name="Shimizu-Inatsugi R."/>
            <person name="Baeten J."/>
            <person name="Francoijs K.J."/>
            <person name="Nataraja K.N."/>
            <person name="Reddy Y.A.N."/>
            <person name="Phadnis S."/>
            <person name="Ravikumar R.L."/>
            <person name="Schlapbach R."/>
            <person name="Sreeman S.M."/>
            <person name="Shimizu K.K."/>
        </authorList>
    </citation>
    <scope>NUCLEOTIDE SEQUENCE</scope>
</reference>
<evidence type="ECO:0000256" key="1">
    <source>
        <dbReference type="SAM" id="MobiDB-lite"/>
    </source>
</evidence>